<evidence type="ECO:0000259" key="13">
    <source>
        <dbReference type="PROSITE" id="PS51352"/>
    </source>
</evidence>
<protein>
    <recommendedName>
        <fullName evidence="3">thioredoxin-dependent peroxiredoxin</fullName>
        <ecNumber evidence="3">1.11.1.24</ecNumber>
    </recommendedName>
    <alternativeName>
        <fullName evidence="9">Thioredoxin peroxidase</fullName>
    </alternativeName>
    <alternativeName>
        <fullName evidence="11">Thioredoxin-dependent peroxiredoxin Bcp</fullName>
    </alternativeName>
</protein>
<dbReference type="Pfam" id="PF00578">
    <property type="entry name" value="AhpC-TSA"/>
    <property type="match status" value="1"/>
</dbReference>
<evidence type="ECO:0000256" key="3">
    <source>
        <dbReference type="ARBA" id="ARBA00013017"/>
    </source>
</evidence>
<keyword evidence="6" id="KW-0560">Oxidoreductase</keyword>
<dbReference type="PANTHER" id="PTHR42801:SF4">
    <property type="entry name" value="AHPC_TSA FAMILY PROTEIN"/>
    <property type="match status" value="1"/>
</dbReference>
<keyword evidence="8" id="KW-0676">Redox-active center</keyword>
<comment type="subunit">
    <text evidence="2">Monomer.</text>
</comment>
<dbReference type="GO" id="GO:0004601">
    <property type="term" value="F:peroxidase activity"/>
    <property type="evidence" value="ECO:0007669"/>
    <property type="project" value="UniProtKB-KW"/>
</dbReference>
<keyword evidence="5" id="KW-0049">Antioxidant</keyword>
<evidence type="ECO:0000313" key="14">
    <source>
        <dbReference type="EMBL" id="MBZ7986808.1"/>
    </source>
</evidence>
<dbReference type="PROSITE" id="PS51352">
    <property type="entry name" value="THIOREDOXIN_2"/>
    <property type="match status" value="1"/>
</dbReference>
<accession>A0ABS7WPW0</accession>
<evidence type="ECO:0000256" key="12">
    <source>
        <dbReference type="ARBA" id="ARBA00049091"/>
    </source>
</evidence>
<comment type="similarity">
    <text evidence="10">Belongs to the peroxiredoxin family. BCP/PrxQ subfamily.</text>
</comment>
<dbReference type="Proteomes" id="UP000786183">
    <property type="component" value="Unassembled WGS sequence"/>
</dbReference>
<dbReference type="PANTHER" id="PTHR42801">
    <property type="entry name" value="THIOREDOXIN-DEPENDENT PEROXIDE REDUCTASE"/>
    <property type="match status" value="1"/>
</dbReference>
<evidence type="ECO:0000256" key="6">
    <source>
        <dbReference type="ARBA" id="ARBA00023002"/>
    </source>
</evidence>
<evidence type="ECO:0000256" key="10">
    <source>
        <dbReference type="ARBA" id="ARBA00038489"/>
    </source>
</evidence>
<evidence type="ECO:0000256" key="4">
    <source>
        <dbReference type="ARBA" id="ARBA00022559"/>
    </source>
</evidence>
<comment type="caution">
    <text evidence="14">The sequence shown here is derived from an EMBL/GenBank/DDBJ whole genome shotgun (WGS) entry which is preliminary data.</text>
</comment>
<evidence type="ECO:0000313" key="15">
    <source>
        <dbReference type="Proteomes" id="UP000786183"/>
    </source>
</evidence>
<dbReference type="CDD" id="cd03017">
    <property type="entry name" value="PRX_BCP"/>
    <property type="match status" value="1"/>
</dbReference>
<dbReference type="InterPro" id="IPR050924">
    <property type="entry name" value="Peroxiredoxin_BCP/PrxQ"/>
</dbReference>
<keyword evidence="4 14" id="KW-0575">Peroxidase</keyword>
<feature type="domain" description="Thioredoxin" evidence="13">
    <location>
        <begin position="1"/>
        <end position="143"/>
    </location>
</feature>
<evidence type="ECO:0000256" key="5">
    <source>
        <dbReference type="ARBA" id="ARBA00022862"/>
    </source>
</evidence>
<evidence type="ECO:0000256" key="9">
    <source>
        <dbReference type="ARBA" id="ARBA00032824"/>
    </source>
</evidence>
<comment type="function">
    <text evidence="1">Thiol-specific peroxidase that catalyzes the reduction of hydrogen peroxide and organic hydroperoxides to water and alcohols, respectively. Plays a role in cell protection against oxidative stress by detoxifying peroxides and as sensor of hydrogen peroxide-mediated signaling events.</text>
</comment>
<name>A0ABS7WPW0_9BACT</name>
<dbReference type="PIRSF" id="PIRSF000239">
    <property type="entry name" value="AHPC"/>
    <property type="match status" value="1"/>
</dbReference>
<comment type="catalytic activity">
    <reaction evidence="12">
        <text>a hydroperoxide + [thioredoxin]-dithiol = an alcohol + [thioredoxin]-disulfide + H2O</text>
        <dbReference type="Rhea" id="RHEA:62620"/>
        <dbReference type="Rhea" id="RHEA-COMP:10698"/>
        <dbReference type="Rhea" id="RHEA-COMP:10700"/>
        <dbReference type="ChEBI" id="CHEBI:15377"/>
        <dbReference type="ChEBI" id="CHEBI:29950"/>
        <dbReference type="ChEBI" id="CHEBI:30879"/>
        <dbReference type="ChEBI" id="CHEBI:35924"/>
        <dbReference type="ChEBI" id="CHEBI:50058"/>
        <dbReference type="EC" id="1.11.1.24"/>
    </reaction>
</comment>
<dbReference type="RefSeq" id="WP_172230275.1">
    <property type="nucleotide sequence ID" value="NZ_CP035946.1"/>
</dbReference>
<dbReference type="InterPro" id="IPR024706">
    <property type="entry name" value="Peroxiredoxin_AhpC-typ"/>
</dbReference>
<dbReference type="InterPro" id="IPR000866">
    <property type="entry name" value="AhpC/TSA"/>
</dbReference>
<evidence type="ECO:0000256" key="1">
    <source>
        <dbReference type="ARBA" id="ARBA00003330"/>
    </source>
</evidence>
<keyword evidence="15" id="KW-1185">Reference proteome</keyword>
<dbReference type="EMBL" id="JACGBB010000002">
    <property type="protein sequence ID" value="MBZ7986808.1"/>
    <property type="molecule type" value="Genomic_DNA"/>
</dbReference>
<evidence type="ECO:0000256" key="11">
    <source>
        <dbReference type="ARBA" id="ARBA00042639"/>
    </source>
</evidence>
<proteinExistence type="inferred from homology"/>
<dbReference type="SUPFAM" id="SSF52833">
    <property type="entry name" value="Thioredoxin-like"/>
    <property type="match status" value="1"/>
</dbReference>
<gene>
    <name evidence="14" type="primary">bcp</name>
    <name evidence="14" type="ORF">AVCANL283_01580</name>
</gene>
<dbReference type="NCBIfam" id="NF006960">
    <property type="entry name" value="PRK09437.1"/>
    <property type="match status" value="1"/>
</dbReference>
<evidence type="ECO:0000256" key="7">
    <source>
        <dbReference type="ARBA" id="ARBA00023157"/>
    </source>
</evidence>
<evidence type="ECO:0000256" key="8">
    <source>
        <dbReference type="ARBA" id="ARBA00023284"/>
    </source>
</evidence>
<dbReference type="InterPro" id="IPR036249">
    <property type="entry name" value="Thioredoxin-like_sf"/>
</dbReference>
<dbReference type="EC" id="1.11.1.24" evidence="3"/>
<reference evidence="14 15" key="1">
    <citation type="submission" date="2020-07" db="EMBL/GenBank/DDBJ databases">
        <title>Transfer of Campylobacter canadensis to the novel genus Avispirillum gen. nov., that also includes two novel species recovered from migratory waterfowl: Avispirillum anseris sp. nov. and Avispirillum brantae sp. nov.</title>
        <authorList>
            <person name="Miller W.G."/>
            <person name="Chapman M.H."/>
            <person name="Yee E."/>
            <person name="Inglis G.D."/>
        </authorList>
    </citation>
    <scope>NUCLEOTIDE SEQUENCE [LARGE SCALE GENOMIC DNA]</scope>
    <source>
        <strain evidence="14 15">L283</strain>
    </source>
</reference>
<dbReference type="InterPro" id="IPR013766">
    <property type="entry name" value="Thioredoxin_domain"/>
</dbReference>
<evidence type="ECO:0000256" key="2">
    <source>
        <dbReference type="ARBA" id="ARBA00011245"/>
    </source>
</evidence>
<keyword evidence="7" id="KW-1015">Disulfide bond</keyword>
<dbReference type="Gene3D" id="3.40.30.10">
    <property type="entry name" value="Glutaredoxin"/>
    <property type="match status" value="1"/>
</dbReference>
<organism evidence="14 15">
    <name type="scientific">Campylobacter canadensis</name>
    <dbReference type="NCBI Taxonomy" id="449520"/>
    <lineage>
        <taxon>Bacteria</taxon>
        <taxon>Pseudomonadati</taxon>
        <taxon>Campylobacterota</taxon>
        <taxon>Epsilonproteobacteria</taxon>
        <taxon>Campylobacterales</taxon>
        <taxon>Campylobacteraceae</taxon>
        <taxon>Campylobacter</taxon>
    </lineage>
</organism>
<sequence length="143" mass="16410">MDFTLQNQDGVNINLSDFLGKKVILFFYPRAFTPGCTKQNCELSQNYDEFLKKGYVLIGISPDSVEKLAKFKEEYKLNQILLSDINKEVAKQFNAWGIKKNYGKEYEGLIRSSFVIDEKGQIIKEYKNHKASTIAAKLAKELL</sequence>